<dbReference type="Proteomes" id="UP000561045">
    <property type="component" value="Unassembled WGS sequence"/>
</dbReference>
<keyword evidence="1" id="KW-0540">Nuclease</keyword>
<gene>
    <name evidence="4" type="ORF">GGR36_001614</name>
</gene>
<dbReference type="InterPro" id="IPR000026">
    <property type="entry name" value="N1-like"/>
</dbReference>
<dbReference type="Gene3D" id="3.10.450.30">
    <property type="entry name" value="Microbial ribonucleases"/>
    <property type="match status" value="1"/>
</dbReference>
<evidence type="ECO:0000313" key="4">
    <source>
        <dbReference type="EMBL" id="MBB4012306.1"/>
    </source>
</evidence>
<dbReference type="RefSeq" id="WP_183634124.1">
    <property type="nucleotide sequence ID" value="NZ_BAABLE010000011.1"/>
</dbReference>
<keyword evidence="5" id="KW-1185">Reference proteome</keyword>
<feature type="chain" id="PRO_5032898600" evidence="3">
    <location>
        <begin position="24"/>
        <end position="119"/>
    </location>
</feature>
<dbReference type="GO" id="GO:0016787">
    <property type="term" value="F:hydrolase activity"/>
    <property type="evidence" value="ECO:0007669"/>
    <property type="project" value="UniProtKB-KW"/>
</dbReference>
<reference evidence="4 5" key="1">
    <citation type="submission" date="2020-08" db="EMBL/GenBank/DDBJ databases">
        <title>Genomic Encyclopedia of Type Strains, Phase IV (KMG-IV): sequencing the most valuable type-strain genomes for metagenomic binning, comparative biology and taxonomic classification.</title>
        <authorList>
            <person name="Goeker M."/>
        </authorList>
    </citation>
    <scope>NUCLEOTIDE SEQUENCE [LARGE SCALE GENOMIC DNA]</scope>
    <source>
        <strain evidence="4 5">DSM 106739</strain>
    </source>
</reference>
<feature type="signal peptide" evidence="3">
    <location>
        <begin position="1"/>
        <end position="23"/>
    </location>
</feature>
<evidence type="ECO:0000256" key="2">
    <source>
        <dbReference type="ARBA" id="ARBA00022801"/>
    </source>
</evidence>
<dbReference type="GO" id="GO:0004521">
    <property type="term" value="F:RNA endonuclease activity"/>
    <property type="evidence" value="ECO:0007669"/>
    <property type="project" value="InterPro"/>
</dbReference>
<dbReference type="SUPFAM" id="SSF53933">
    <property type="entry name" value="Microbial ribonucleases"/>
    <property type="match status" value="1"/>
</dbReference>
<proteinExistence type="predicted"/>
<dbReference type="Pfam" id="PF00545">
    <property type="entry name" value="Ribonuclease"/>
    <property type="match status" value="1"/>
</dbReference>
<dbReference type="EMBL" id="JACIET010000001">
    <property type="protein sequence ID" value="MBB4012306.1"/>
    <property type="molecule type" value="Genomic_DNA"/>
</dbReference>
<name>A0A840BN94_9RHOO</name>
<accession>A0A840BN94</accession>
<dbReference type="GO" id="GO:0003723">
    <property type="term" value="F:RNA binding"/>
    <property type="evidence" value="ECO:0007669"/>
    <property type="project" value="InterPro"/>
</dbReference>
<dbReference type="InterPro" id="IPR016191">
    <property type="entry name" value="Ribonuclease/ribotoxin"/>
</dbReference>
<sequence>MAPGFFKVLVVAAALAVAGVASARTAPALGDIQQADLPPEARQTLKLIERGGPFPYRRDGIVFQNREGRLPYRDRGCYREYTVPTPGERDRGARRIISSCDGPRYYTGDHYRSFQRIRP</sequence>
<protein>
    <submittedName>
        <fullName evidence="4">Guanyl-specific ribonuclease Sa</fullName>
    </submittedName>
</protein>
<organism evidence="4 5">
    <name type="scientific">Niveibacterium umoris</name>
    <dbReference type="NCBI Taxonomy" id="1193620"/>
    <lineage>
        <taxon>Bacteria</taxon>
        <taxon>Pseudomonadati</taxon>
        <taxon>Pseudomonadota</taxon>
        <taxon>Betaproteobacteria</taxon>
        <taxon>Rhodocyclales</taxon>
        <taxon>Rhodocyclaceae</taxon>
        <taxon>Niveibacterium</taxon>
    </lineage>
</organism>
<evidence type="ECO:0000256" key="3">
    <source>
        <dbReference type="SAM" id="SignalP"/>
    </source>
</evidence>
<evidence type="ECO:0000313" key="5">
    <source>
        <dbReference type="Proteomes" id="UP000561045"/>
    </source>
</evidence>
<keyword evidence="2" id="KW-0378">Hydrolase</keyword>
<dbReference type="AlphaFoldDB" id="A0A840BN94"/>
<keyword evidence="3" id="KW-0732">Signal</keyword>
<evidence type="ECO:0000256" key="1">
    <source>
        <dbReference type="ARBA" id="ARBA00022722"/>
    </source>
</evidence>
<comment type="caution">
    <text evidence="4">The sequence shown here is derived from an EMBL/GenBank/DDBJ whole genome shotgun (WGS) entry which is preliminary data.</text>
</comment>